<dbReference type="PROSITE" id="PS00194">
    <property type="entry name" value="THIOREDOXIN_1"/>
    <property type="match status" value="1"/>
</dbReference>
<evidence type="ECO:0000256" key="5">
    <source>
        <dbReference type="ARBA" id="ARBA00023284"/>
    </source>
</evidence>
<dbReference type="SUPFAM" id="SSF52833">
    <property type="entry name" value="Thioredoxin-like"/>
    <property type="match status" value="1"/>
</dbReference>
<proteinExistence type="inferred from homology"/>
<dbReference type="GO" id="GO:0005829">
    <property type="term" value="C:cytosol"/>
    <property type="evidence" value="ECO:0007669"/>
    <property type="project" value="TreeGrafter"/>
</dbReference>
<feature type="active site" description="Nucleophile" evidence="7">
    <location>
        <position position="9"/>
    </location>
</feature>
<protein>
    <recommendedName>
        <fullName evidence="6">Thioredoxin</fullName>
    </recommendedName>
</protein>
<evidence type="ECO:0000313" key="10">
    <source>
        <dbReference type="EMBL" id="OGC92476.1"/>
    </source>
</evidence>
<name>A0A1F4YFE2_9BACT</name>
<dbReference type="InterPro" id="IPR036249">
    <property type="entry name" value="Thioredoxin-like_sf"/>
</dbReference>
<gene>
    <name evidence="10" type="ORF">A2876_04095</name>
</gene>
<organism evidence="10 11">
    <name type="scientific">Candidatus Amesbacteria bacterium RIFCSPHIGHO2_01_FULL_48_32b</name>
    <dbReference type="NCBI Taxonomy" id="1797253"/>
    <lineage>
        <taxon>Bacteria</taxon>
        <taxon>Candidatus Amesiibacteriota</taxon>
    </lineage>
</organism>
<feature type="active site" description="Nucleophile" evidence="7">
    <location>
        <position position="12"/>
    </location>
</feature>
<evidence type="ECO:0000256" key="3">
    <source>
        <dbReference type="ARBA" id="ARBA00022982"/>
    </source>
</evidence>
<dbReference type="InterPro" id="IPR017937">
    <property type="entry name" value="Thioredoxin_CS"/>
</dbReference>
<dbReference type="PROSITE" id="PS51352">
    <property type="entry name" value="THIOREDOXIN_2"/>
    <property type="match status" value="1"/>
</dbReference>
<dbReference type="FunFam" id="3.40.30.10:FF:000001">
    <property type="entry name" value="Thioredoxin"/>
    <property type="match status" value="1"/>
</dbReference>
<dbReference type="EMBL" id="MEXH01000015">
    <property type="protein sequence ID" value="OGC92476.1"/>
    <property type="molecule type" value="Genomic_DNA"/>
</dbReference>
<comment type="similarity">
    <text evidence="1">Belongs to the thioredoxin family.</text>
</comment>
<dbReference type="AlphaFoldDB" id="A0A1F4YFE2"/>
<keyword evidence="2" id="KW-0813">Transport</keyword>
<dbReference type="InterPro" id="IPR005746">
    <property type="entry name" value="Thioredoxin"/>
</dbReference>
<evidence type="ECO:0000256" key="8">
    <source>
        <dbReference type="PIRSR" id="PIRSR000077-4"/>
    </source>
</evidence>
<reference evidence="10 11" key="1">
    <citation type="journal article" date="2016" name="Nat. Commun.">
        <title>Thousands of microbial genomes shed light on interconnected biogeochemical processes in an aquifer system.</title>
        <authorList>
            <person name="Anantharaman K."/>
            <person name="Brown C.T."/>
            <person name="Hug L.A."/>
            <person name="Sharon I."/>
            <person name="Castelle C.J."/>
            <person name="Probst A.J."/>
            <person name="Thomas B.C."/>
            <person name="Singh A."/>
            <person name="Wilkins M.J."/>
            <person name="Karaoz U."/>
            <person name="Brodie E.L."/>
            <person name="Williams K.H."/>
            <person name="Hubbard S.S."/>
            <person name="Banfield J.F."/>
        </authorList>
    </citation>
    <scope>NUCLEOTIDE SEQUENCE [LARGE SCALE GENOMIC DNA]</scope>
</reference>
<keyword evidence="4 8" id="KW-1015">Disulfide bond</keyword>
<dbReference type="GO" id="GO:0045454">
    <property type="term" value="P:cell redox homeostasis"/>
    <property type="evidence" value="ECO:0007669"/>
    <property type="project" value="TreeGrafter"/>
</dbReference>
<dbReference type="PANTHER" id="PTHR45663">
    <property type="entry name" value="GEO12009P1"/>
    <property type="match status" value="1"/>
</dbReference>
<feature type="site" description="Contributes to redox potential value" evidence="7">
    <location>
        <position position="10"/>
    </location>
</feature>
<evidence type="ECO:0000313" key="11">
    <source>
        <dbReference type="Proteomes" id="UP000178176"/>
    </source>
</evidence>
<accession>A0A1F4YFE2</accession>
<evidence type="ECO:0000256" key="6">
    <source>
        <dbReference type="NCBIfam" id="TIGR01068"/>
    </source>
</evidence>
<keyword evidence="5 8" id="KW-0676">Redox-active center</keyword>
<evidence type="ECO:0000256" key="4">
    <source>
        <dbReference type="ARBA" id="ARBA00023157"/>
    </source>
</evidence>
<feature type="domain" description="Thioredoxin" evidence="9">
    <location>
        <begin position="1"/>
        <end position="86"/>
    </location>
</feature>
<feature type="site" description="Contributes to redox potential value" evidence="7">
    <location>
        <position position="11"/>
    </location>
</feature>
<evidence type="ECO:0000256" key="1">
    <source>
        <dbReference type="ARBA" id="ARBA00008987"/>
    </source>
</evidence>
<comment type="caution">
    <text evidence="10">The sequence shown here is derived from an EMBL/GenBank/DDBJ whole genome shotgun (WGS) entry which is preliminary data.</text>
</comment>
<dbReference type="NCBIfam" id="TIGR01068">
    <property type="entry name" value="thioredoxin"/>
    <property type="match status" value="1"/>
</dbReference>
<dbReference type="Proteomes" id="UP000178176">
    <property type="component" value="Unassembled WGS sequence"/>
</dbReference>
<feature type="site" description="Deprotonates C-terminal active site Cys" evidence="7">
    <location>
        <position position="3"/>
    </location>
</feature>
<keyword evidence="3" id="KW-0249">Electron transport</keyword>
<evidence type="ECO:0000259" key="9">
    <source>
        <dbReference type="PROSITE" id="PS51352"/>
    </source>
</evidence>
<dbReference type="InterPro" id="IPR013766">
    <property type="entry name" value="Thioredoxin_domain"/>
</dbReference>
<dbReference type="Gene3D" id="3.40.30.10">
    <property type="entry name" value="Glutaredoxin"/>
    <property type="match status" value="1"/>
</dbReference>
<feature type="disulfide bond" description="Redox-active" evidence="8">
    <location>
        <begin position="9"/>
        <end position="12"/>
    </location>
</feature>
<evidence type="ECO:0000256" key="2">
    <source>
        <dbReference type="ARBA" id="ARBA00022448"/>
    </source>
</evidence>
<evidence type="ECO:0000256" key="7">
    <source>
        <dbReference type="PIRSR" id="PIRSR000077-1"/>
    </source>
</evidence>
<sequence>MVDFWAEWCGPCKMSGPVLEQMSDEYAGRVVISKVDVDSETELASKYGVMSIPTVILFRDGQEVSRQIGFAGKAGYVSLLAKAGVV</sequence>
<dbReference type="CDD" id="cd02947">
    <property type="entry name" value="TRX_family"/>
    <property type="match status" value="1"/>
</dbReference>
<dbReference type="PIRSF" id="PIRSF000077">
    <property type="entry name" value="Thioredoxin"/>
    <property type="match status" value="1"/>
</dbReference>
<dbReference type="PANTHER" id="PTHR45663:SF11">
    <property type="entry name" value="GEO12009P1"/>
    <property type="match status" value="1"/>
</dbReference>
<dbReference type="GO" id="GO:0015035">
    <property type="term" value="F:protein-disulfide reductase activity"/>
    <property type="evidence" value="ECO:0007669"/>
    <property type="project" value="UniProtKB-UniRule"/>
</dbReference>
<dbReference type="Pfam" id="PF00085">
    <property type="entry name" value="Thioredoxin"/>
    <property type="match status" value="1"/>
</dbReference>